<feature type="region of interest" description="Disordered" evidence="1">
    <location>
        <begin position="101"/>
        <end position="120"/>
    </location>
</feature>
<dbReference type="EMBL" id="LLXL01003733">
    <property type="protein sequence ID" value="PKK58236.1"/>
    <property type="molecule type" value="Genomic_DNA"/>
</dbReference>
<reference evidence="2 3" key="1">
    <citation type="submission" date="2016-04" db="EMBL/GenBank/DDBJ databases">
        <title>Genome analyses suggest a sexual origin of heterokaryosis in a supposedly ancient asexual fungus.</title>
        <authorList>
            <person name="Ropars J."/>
            <person name="Sedzielewska K."/>
            <person name="Noel J."/>
            <person name="Charron P."/>
            <person name="Farinelli L."/>
            <person name="Marton T."/>
            <person name="Kruger M."/>
            <person name="Pelin A."/>
            <person name="Brachmann A."/>
            <person name="Corradi N."/>
        </authorList>
    </citation>
    <scope>NUCLEOTIDE SEQUENCE [LARGE SCALE GENOMIC DNA]</scope>
    <source>
        <strain evidence="2 3">C2</strain>
    </source>
</reference>
<feature type="compositionally biased region" description="Basic residues" evidence="1">
    <location>
        <begin position="103"/>
        <end position="117"/>
    </location>
</feature>
<proteinExistence type="predicted"/>
<protein>
    <submittedName>
        <fullName evidence="2">Uncharacterized protein</fullName>
    </submittedName>
</protein>
<evidence type="ECO:0000313" key="2">
    <source>
        <dbReference type="EMBL" id="PKK58236.1"/>
    </source>
</evidence>
<dbReference type="AlphaFoldDB" id="A0A2N1M9E6"/>
<gene>
    <name evidence="2" type="ORF">RhiirC2_720681</name>
</gene>
<comment type="caution">
    <text evidence="2">The sequence shown here is derived from an EMBL/GenBank/DDBJ whole genome shotgun (WGS) entry which is preliminary data.</text>
</comment>
<dbReference type="Proteomes" id="UP000233469">
    <property type="component" value="Unassembled WGS sequence"/>
</dbReference>
<sequence>MDKIVEKNAEEVPTWVTQSKMNSLGQFFKNFEDIYDTHLVDILQCKKIEEYIENLEADVTAKEHIILEKSEQINMLWEKIRGLEAKMEKATCQNADMDLDKKQTKKKCPNKKRKRTQVQHTQNGMISKIKIGPIDDNRKEDLEKYYAEQSCNVTSTTYQHTGVMKKFLICLMQM</sequence>
<evidence type="ECO:0000313" key="3">
    <source>
        <dbReference type="Proteomes" id="UP000233469"/>
    </source>
</evidence>
<accession>A0A2N1M9E6</accession>
<dbReference type="VEuPathDB" id="FungiDB:FUN_022214"/>
<organism evidence="2 3">
    <name type="scientific">Rhizophagus irregularis</name>
    <dbReference type="NCBI Taxonomy" id="588596"/>
    <lineage>
        <taxon>Eukaryota</taxon>
        <taxon>Fungi</taxon>
        <taxon>Fungi incertae sedis</taxon>
        <taxon>Mucoromycota</taxon>
        <taxon>Glomeromycotina</taxon>
        <taxon>Glomeromycetes</taxon>
        <taxon>Glomerales</taxon>
        <taxon>Glomeraceae</taxon>
        <taxon>Rhizophagus</taxon>
    </lineage>
</organism>
<reference evidence="2 3" key="2">
    <citation type="submission" date="2017-10" db="EMBL/GenBank/DDBJ databases">
        <title>Extensive intraspecific genome diversity in a model arbuscular mycorrhizal fungus.</title>
        <authorList>
            <person name="Chen E.C.H."/>
            <person name="Morin E."/>
            <person name="Baudet D."/>
            <person name="Noel J."/>
            <person name="Ndikumana S."/>
            <person name="Charron P."/>
            <person name="St-Onge C."/>
            <person name="Giorgi J."/>
            <person name="Grigoriev I.V."/>
            <person name="Roux C."/>
            <person name="Martin F.M."/>
            <person name="Corradi N."/>
        </authorList>
    </citation>
    <scope>NUCLEOTIDE SEQUENCE [LARGE SCALE GENOMIC DNA]</scope>
    <source>
        <strain evidence="2 3">C2</strain>
    </source>
</reference>
<evidence type="ECO:0000256" key="1">
    <source>
        <dbReference type="SAM" id="MobiDB-lite"/>
    </source>
</evidence>
<name>A0A2N1M9E6_9GLOM</name>